<dbReference type="GO" id="GO:0002116">
    <property type="term" value="C:semaphorin receptor complex"/>
    <property type="evidence" value="ECO:0007669"/>
    <property type="project" value="TreeGrafter"/>
</dbReference>
<dbReference type="SMART" id="SM00423">
    <property type="entry name" value="PSI"/>
    <property type="match status" value="2"/>
</dbReference>
<proteinExistence type="predicted"/>
<dbReference type="PANTHER" id="PTHR22625">
    <property type="entry name" value="PLEXIN"/>
    <property type="match status" value="1"/>
</dbReference>
<feature type="domain" description="PSI" evidence="6">
    <location>
        <begin position="605"/>
        <end position="647"/>
    </location>
</feature>
<keyword evidence="2 5" id="KW-0472">Membrane</keyword>
<dbReference type="InterPro" id="IPR016201">
    <property type="entry name" value="PSI"/>
</dbReference>
<dbReference type="GO" id="GO:0017154">
    <property type="term" value="F:semaphorin receptor activity"/>
    <property type="evidence" value="ECO:0007669"/>
    <property type="project" value="InterPro"/>
</dbReference>
<feature type="transmembrane region" description="Helical" evidence="5">
    <location>
        <begin position="773"/>
        <end position="798"/>
    </location>
</feature>
<keyword evidence="3" id="KW-1015">Disulfide bond</keyword>
<dbReference type="InterPro" id="IPR002165">
    <property type="entry name" value="Plexin_repeat"/>
</dbReference>
<dbReference type="GO" id="GO:0030334">
    <property type="term" value="P:regulation of cell migration"/>
    <property type="evidence" value="ECO:0007669"/>
    <property type="project" value="TreeGrafter"/>
</dbReference>
<evidence type="ECO:0000256" key="2">
    <source>
        <dbReference type="ARBA" id="ARBA00023136"/>
    </source>
</evidence>
<gene>
    <name evidence="7" type="primary">RvY_18648-1</name>
    <name evidence="7" type="synonym">RvY_18648.1</name>
    <name evidence="7" type="ORF">RvY_18648</name>
</gene>
<name>A0A1D1W9P4_RAMVA</name>
<evidence type="ECO:0000313" key="7">
    <source>
        <dbReference type="EMBL" id="GAV09048.1"/>
    </source>
</evidence>
<comment type="subcellular location">
    <subcellularLocation>
        <location evidence="1">Membrane</location>
    </subcellularLocation>
</comment>
<sequence length="848" mass="95913">MQIYANSACRMLTHDFLLETARNLVMVLAILPASKFILGTKVTPLDITREHYFNGTVEKMIQFGNQGKLLVVENSKLILLAEDLTETDEYEIDATWTVLGFCQPDNSCLTSNDGGYTVRRIWNFSRSLGENALRNHSNPSSNRYLSALTVETKPNFLELVHSTDISYPLTEETYVKDYFSQLQQGFWSRENQSGFSLVLASKHQELLYVVYVRKNANSSRTFLTSYRLNRAGDLDHLNDSLLQCTRQVGASQRVFDVATSAVIVFHEFSEQMVGGLPGLFLYATFTAHTGGSLASNPRTVLCRFPLTQMSVGFPNGTLVEYLPLSYVRSMTQINLGRLPYLVLQDKQLIRVVNIVWREQSSDTSLSDITLSFNETSGHLFRIRQMFATNDSSLLVLSDRPDGSEIIKFNLDRCSLRTNCGTCLSHLDVYCGWCVLENRCSTRSSCRSAADDDVEAHRALWLKDFVKNSSDCPIIYAAGFQRYFSIYDDDPSDSKYQASFIATNLPPTGEYLKHMRCRYSYTDKIDDHFDHTNVTFFKHGTSKELRMECAEPAGLVTNATKYTRRANNPVKGHAEVSLVYVSPGPDTLTSHRSTYVQATTKLLFVACETVKRCDECTQDYPVCSWKNNGTESCTAKRRDFAHLSSVCPPPPADLVVVRDKFEVVRDEPKIVLIYPKTNGFRNNVDIKLYFEHRDLIRDLSKLVVRVGEKFCSLSGDRSERIVVCSLKNVTNSGSTTVKAFFEGKEIRCNECSFSFSYAVTERIIVTLVEPGYDYISAGLIVLAILVICPLSYSIIHFCTKTRDEKKLRRASKHRMTELLCPLNHHRMLTRSSSTNLLETCEESATTSML</sequence>
<evidence type="ECO:0000313" key="8">
    <source>
        <dbReference type="Proteomes" id="UP000186922"/>
    </source>
</evidence>
<keyword evidence="8" id="KW-1185">Reference proteome</keyword>
<dbReference type="Pfam" id="PF01437">
    <property type="entry name" value="PSI"/>
    <property type="match status" value="1"/>
</dbReference>
<reference evidence="7 8" key="1">
    <citation type="journal article" date="2016" name="Nat. Commun.">
        <title>Extremotolerant tardigrade genome and improved radiotolerance of human cultured cells by tardigrade-unique protein.</title>
        <authorList>
            <person name="Hashimoto T."/>
            <person name="Horikawa D.D."/>
            <person name="Saito Y."/>
            <person name="Kuwahara H."/>
            <person name="Kozuka-Hata H."/>
            <person name="Shin-I T."/>
            <person name="Minakuchi Y."/>
            <person name="Ohishi K."/>
            <person name="Motoyama A."/>
            <person name="Aizu T."/>
            <person name="Enomoto A."/>
            <person name="Kondo K."/>
            <person name="Tanaka S."/>
            <person name="Hara Y."/>
            <person name="Koshikawa S."/>
            <person name="Sagara H."/>
            <person name="Miura T."/>
            <person name="Yokobori S."/>
            <person name="Miyagawa K."/>
            <person name="Suzuki Y."/>
            <person name="Kubo T."/>
            <person name="Oyama M."/>
            <person name="Kohara Y."/>
            <person name="Fujiyama A."/>
            <person name="Arakawa K."/>
            <person name="Katayama T."/>
            <person name="Toyoda A."/>
            <person name="Kunieda T."/>
        </authorList>
    </citation>
    <scope>NUCLEOTIDE SEQUENCE [LARGE SCALE GENOMIC DNA]</scope>
    <source>
        <strain evidence="7 8">YOKOZUNA-1</strain>
    </source>
</reference>
<dbReference type="PANTHER" id="PTHR22625:SF70">
    <property type="entry name" value="PLEXIN A, ISOFORM A"/>
    <property type="match status" value="1"/>
</dbReference>
<evidence type="ECO:0000256" key="1">
    <source>
        <dbReference type="ARBA" id="ARBA00004370"/>
    </source>
</evidence>
<feature type="domain" description="PSI" evidence="6">
    <location>
        <begin position="412"/>
        <end position="472"/>
    </location>
</feature>
<dbReference type="Gene3D" id="2.60.40.10">
    <property type="entry name" value="Immunoglobulins"/>
    <property type="match status" value="1"/>
</dbReference>
<dbReference type="SUPFAM" id="SSF101912">
    <property type="entry name" value="Sema domain"/>
    <property type="match status" value="1"/>
</dbReference>
<dbReference type="GO" id="GO:0005886">
    <property type="term" value="C:plasma membrane"/>
    <property type="evidence" value="ECO:0007669"/>
    <property type="project" value="TreeGrafter"/>
</dbReference>
<evidence type="ECO:0000256" key="3">
    <source>
        <dbReference type="ARBA" id="ARBA00023157"/>
    </source>
</evidence>
<keyword evidence="4" id="KW-0325">Glycoprotein</keyword>
<keyword evidence="5" id="KW-0812">Transmembrane</keyword>
<dbReference type="InterPro" id="IPR036352">
    <property type="entry name" value="Semap_dom_sf"/>
</dbReference>
<dbReference type="EMBL" id="BDGG01000020">
    <property type="protein sequence ID" value="GAV09048.1"/>
    <property type="molecule type" value="Genomic_DNA"/>
</dbReference>
<dbReference type="STRING" id="947166.A0A1D1W9P4"/>
<keyword evidence="5" id="KW-1133">Transmembrane helix</keyword>
<dbReference type="InterPro" id="IPR031148">
    <property type="entry name" value="Plexin"/>
</dbReference>
<dbReference type="SUPFAM" id="SSF103575">
    <property type="entry name" value="Plexin repeat"/>
    <property type="match status" value="1"/>
</dbReference>
<dbReference type="AlphaFoldDB" id="A0A1D1W9P4"/>
<evidence type="ECO:0000256" key="4">
    <source>
        <dbReference type="ARBA" id="ARBA00023180"/>
    </source>
</evidence>
<evidence type="ECO:0000256" key="5">
    <source>
        <dbReference type="SAM" id="Phobius"/>
    </source>
</evidence>
<organism evidence="7 8">
    <name type="scientific">Ramazzottius varieornatus</name>
    <name type="common">Water bear</name>
    <name type="synonym">Tardigrade</name>
    <dbReference type="NCBI Taxonomy" id="947166"/>
    <lineage>
        <taxon>Eukaryota</taxon>
        <taxon>Metazoa</taxon>
        <taxon>Ecdysozoa</taxon>
        <taxon>Tardigrada</taxon>
        <taxon>Eutardigrada</taxon>
        <taxon>Parachela</taxon>
        <taxon>Hypsibioidea</taxon>
        <taxon>Ramazzottiidae</taxon>
        <taxon>Ramazzottius</taxon>
    </lineage>
</organism>
<accession>A0A1D1W9P4</accession>
<dbReference type="Proteomes" id="UP000186922">
    <property type="component" value="Unassembled WGS sequence"/>
</dbReference>
<comment type="caution">
    <text evidence="7">The sequence shown here is derived from an EMBL/GenBank/DDBJ whole genome shotgun (WGS) entry which is preliminary data.</text>
</comment>
<dbReference type="InterPro" id="IPR013783">
    <property type="entry name" value="Ig-like_fold"/>
</dbReference>
<evidence type="ECO:0000259" key="6">
    <source>
        <dbReference type="SMART" id="SM00423"/>
    </source>
</evidence>
<protein>
    <recommendedName>
        <fullName evidence="6">PSI domain-containing protein</fullName>
    </recommendedName>
</protein>